<gene>
    <name evidence="2" type="ORF">V0U79_08325</name>
</gene>
<sequence length="111" mass="12771">MQPHGVVTPEPPYIAVIFTFRLDRKNLAEYEALLKEINAISADQDGFLGEEGLRLEDGRGLTISYWRNMEAVASWQRHAAHILAKKAGREKFYLSYSLRISEVTRESVFER</sequence>
<keyword evidence="2" id="KW-0560">Oxidoreductase</keyword>
<evidence type="ECO:0000259" key="1">
    <source>
        <dbReference type="PROSITE" id="PS51725"/>
    </source>
</evidence>
<name>A0ABU7LR22_9PROT</name>
<dbReference type="Gene3D" id="3.30.70.100">
    <property type="match status" value="1"/>
</dbReference>
<dbReference type="GO" id="GO:0004497">
    <property type="term" value="F:monooxygenase activity"/>
    <property type="evidence" value="ECO:0007669"/>
    <property type="project" value="UniProtKB-KW"/>
</dbReference>
<dbReference type="Pfam" id="PF03992">
    <property type="entry name" value="ABM"/>
    <property type="match status" value="1"/>
</dbReference>
<dbReference type="PROSITE" id="PS51725">
    <property type="entry name" value="ABM"/>
    <property type="match status" value="1"/>
</dbReference>
<dbReference type="RefSeq" id="WP_330199033.1">
    <property type="nucleotide sequence ID" value="NZ_JAZDRP010000004.1"/>
</dbReference>
<dbReference type="PANTHER" id="PTHR37811:SF2">
    <property type="entry name" value="ABM DOMAIN-CONTAINING PROTEIN"/>
    <property type="match status" value="1"/>
</dbReference>
<evidence type="ECO:0000313" key="3">
    <source>
        <dbReference type="Proteomes" id="UP001354971"/>
    </source>
</evidence>
<dbReference type="EMBL" id="JAZDRP010000004">
    <property type="protein sequence ID" value="MEE2526370.1"/>
    <property type="molecule type" value="Genomic_DNA"/>
</dbReference>
<proteinExistence type="predicted"/>
<keyword evidence="2" id="KW-0503">Monooxygenase</keyword>
<dbReference type="InterPro" id="IPR052936">
    <property type="entry name" value="Jasmonate_Hydroxylase-like"/>
</dbReference>
<dbReference type="InterPro" id="IPR007138">
    <property type="entry name" value="ABM_dom"/>
</dbReference>
<feature type="domain" description="ABM" evidence="1">
    <location>
        <begin position="14"/>
        <end position="103"/>
    </location>
</feature>
<reference evidence="2 3" key="1">
    <citation type="submission" date="2024-01" db="EMBL/GenBank/DDBJ databases">
        <title>Hyphobacterium bacterium isolated from marine sediment.</title>
        <authorList>
            <person name="Zhao S."/>
        </authorList>
    </citation>
    <scope>NUCLEOTIDE SEQUENCE [LARGE SCALE GENOMIC DNA]</scope>
    <source>
        <strain evidence="3">HN65</strain>
    </source>
</reference>
<dbReference type="EC" id="1.14.-.-" evidence="2"/>
<organism evidence="2 3">
    <name type="scientific">Hyphobacterium lacteum</name>
    <dbReference type="NCBI Taxonomy" id="3116575"/>
    <lineage>
        <taxon>Bacteria</taxon>
        <taxon>Pseudomonadati</taxon>
        <taxon>Pseudomonadota</taxon>
        <taxon>Alphaproteobacteria</taxon>
        <taxon>Maricaulales</taxon>
        <taxon>Maricaulaceae</taxon>
        <taxon>Hyphobacterium</taxon>
    </lineage>
</organism>
<dbReference type="InterPro" id="IPR011008">
    <property type="entry name" value="Dimeric_a/b-barrel"/>
</dbReference>
<protein>
    <submittedName>
        <fullName evidence="2">Antibiotic biosynthesis monooxygenase</fullName>
        <ecNumber evidence="2">1.14.-.-</ecNumber>
    </submittedName>
</protein>
<evidence type="ECO:0000313" key="2">
    <source>
        <dbReference type="EMBL" id="MEE2526370.1"/>
    </source>
</evidence>
<dbReference type="PANTHER" id="PTHR37811">
    <property type="entry name" value="BLL5343 PROTEIN"/>
    <property type="match status" value="1"/>
</dbReference>
<dbReference type="Proteomes" id="UP001354971">
    <property type="component" value="Unassembled WGS sequence"/>
</dbReference>
<accession>A0ABU7LR22</accession>
<keyword evidence="3" id="KW-1185">Reference proteome</keyword>
<dbReference type="SUPFAM" id="SSF54909">
    <property type="entry name" value="Dimeric alpha+beta barrel"/>
    <property type="match status" value="1"/>
</dbReference>
<comment type="caution">
    <text evidence="2">The sequence shown here is derived from an EMBL/GenBank/DDBJ whole genome shotgun (WGS) entry which is preliminary data.</text>
</comment>